<accession>A0A0H5C222</accession>
<protein>
    <submittedName>
        <fullName evidence="1">Uncharacterized protein</fullName>
    </submittedName>
</protein>
<proteinExistence type="predicted"/>
<gene>
    <name evidence="1" type="ORF">BN1211_2175</name>
</gene>
<dbReference type="Proteomes" id="UP000038830">
    <property type="component" value="Unassembled WGS sequence"/>
</dbReference>
<reference evidence="2" key="1">
    <citation type="journal article" date="2015" name="J. Biotechnol.">
        <title>The structure of the Cyberlindnera jadinii genome and its relation to Candida utilis analyzed by the occurrence of single nucleotide polymorphisms.</title>
        <authorList>
            <person name="Rupp O."/>
            <person name="Brinkrolf K."/>
            <person name="Buerth C."/>
            <person name="Kunigo M."/>
            <person name="Schneider J."/>
            <person name="Jaenicke S."/>
            <person name="Goesmann A."/>
            <person name="Puehler A."/>
            <person name="Jaeger K.-E."/>
            <person name="Ernst J.F."/>
        </authorList>
    </citation>
    <scope>NUCLEOTIDE SEQUENCE [LARGE SCALE GENOMIC DNA]</scope>
    <source>
        <strain evidence="2">ATCC 18201 / CBS 1600 / BCRC 20928 / JCM 3617 / NBRC 0987 / NRRL Y-1542</strain>
    </source>
</reference>
<dbReference type="AlphaFoldDB" id="A0A0H5C222"/>
<sequence>MPKPEIDNGTMADRLRDTQRNAAQVAEIALEEIRRDGAFDYDPNFEYIIEDDTNGFNENDDPVYEQQQQPQRPLRLQNSVAEVLLGEIFKEPPQYMKDILLDPITSKYSRTISAGDPRGETYSMTINGRLFHRFDGIIAQENGQEKLEEINTLYSDFATNGHVELLRGVLQNDEE</sequence>
<dbReference type="EMBL" id="CDQK01000002">
    <property type="protein sequence ID" value="CEP21950.1"/>
    <property type="molecule type" value="Genomic_DNA"/>
</dbReference>
<evidence type="ECO:0000313" key="2">
    <source>
        <dbReference type="Proteomes" id="UP000038830"/>
    </source>
</evidence>
<organism evidence="1 2">
    <name type="scientific">Cyberlindnera jadinii (strain ATCC 18201 / CBS 1600 / BCRC 20928 / JCM 3617 / NBRC 0987 / NRRL Y-1542)</name>
    <name type="common">Torula yeast</name>
    <name type="synonym">Candida utilis</name>
    <dbReference type="NCBI Taxonomy" id="983966"/>
    <lineage>
        <taxon>Eukaryota</taxon>
        <taxon>Fungi</taxon>
        <taxon>Dikarya</taxon>
        <taxon>Ascomycota</taxon>
        <taxon>Saccharomycotina</taxon>
        <taxon>Saccharomycetes</taxon>
        <taxon>Phaffomycetales</taxon>
        <taxon>Phaffomycetaceae</taxon>
        <taxon>Cyberlindnera</taxon>
    </lineage>
</organism>
<name>A0A0H5C222_CYBJN</name>
<evidence type="ECO:0000313" key="1">
    <source>
        <dbReference type="EMBL" id="CEP21950.1"/>
    </source>
</evidence>